<dbReference type="Gene3D" id="3.20.20.100">
    <property type="entry name" value="NADP-dependent oxidoreductase domain"/>
    <property type="match status" value="1"/>
</dbReference>
<evidence type="ECO:0000256" key="6">
    <source>
        <dbReference type="PIRSR" id="PIRSR000097-3"/>
    </source>
</evidence>
<dbReference type="PROSITE" id="PS00798">
    <property type="entry name" value="ALDOKETO_REDUCTASE_1"/>
    <property type="match status" value="1"/>
</dbReference>
<dbReference type="FunFam" id="3.20.20.100:FF:000015">
    <property type="entry name" value="Oxidoreductase, aldo/keto reductase family"/>
    <property type="match status" value="1"/>
</dbReference>
<dbReference type="AlphaFoldDB" id="A0A518B7L8"/>
<dbReference type="InterPro" id="IPR036812">
    <property type="entry name" value="NAD(P)_OxRdtase_dom_sf"/>
</dbReference>
<dbReference type="GO" id="GO:0016616">
    <property type="term" value="F:oxidoreductase activity, acting on the CH-OH group of donors, NAD or NADP as acceptor"/>
    <property type="evidence" value="ECO:0007669"/>
    <property type="project" value="UniProtKB-ARBA"/>
</dbReference>
<sequence length="278" mass="31011">MMASSLMETVELRNGTWMPLLGLGTFKAEEGGQVEQAIKWALEMGYRSIDTASIYGNEAGVGKALAESGVPRDEIFLTTKLWNDDQGYDATMRAFDASLERLGTAYVDLYLVHWPVRDKIQETWQAMNAIHRSGRAKAIGVSNFLEEHLTELLNGSGITPMVNQIEFHPRLQQPGLIEFCEGRRIVVEAWSPLMRGEVLTIPELVQIGEKHGKSAAQVTLRWQIQRGIVTIPKTVNQDRLASNAAIFDFELTEEEMGAINALDQDQRTGPDPKTFGYS</sequence>
<dbReference type="EC" id="1.1.1.-" evidence="8"/>
<evidence type="ECO:0000256" key="1">
    <source>
        <dbReference type="ARBA" id="ARBA00007905"/>
    </source>
</evidence>
<evidence type="ECO:0000256" key="5">
    <source>
        <dbReference type="PIRSR" id="PIRSR000097-2"/>
    </source>
</evidence>
<dbReference type="PROSITE" id="PS00063">
    <property type="entry name" value="ALDOKETO_REDUCTASE_3"/>
    <property type="match status" value="1"/>
</dbReference>
<organism evidence="8 9">
    <name type="scientific">Kolteria novifilia</name>
    <dbReference type="NCBI Taxonomy" id="2527975"/>
    <lineage>
        <taxon>Bacteria</taxon>
        <taxon>Pseudomonadati</taxon>
        <taxon>Planctomycetota</taxon>
        <taxon>Planctomycetia</taxon>
        <taxon>Kolteriales</taxon>
        <taxon>Kolteriaceae</taxon>
        <taxon>Kolteria</taxon>
    </lineage>
</organism>
<feature type="active site" description="Proton donor" evidence="4">
    <location>
        <position position="55"/>
    </location>
</feature>
<dbReference type="PANTHER" id="PTHR43827">
    <property type="entry name" value="2,5-DIKETO-D-GLUCONIC ACID REDUCTASE"/>
    <property type="match status" value="1"/>
</dbReference>
<accession>A0A518B7L8</accession>
<proteinExistence type="inferred from homology"/>
<dbReference type="PANTHER" id="PTHR43827:SF3">
    <property type="entry name" value="NADP-DEPENDENT OXIDOREDUCTASE DOMAIN-CONTAINING PROTEIN"/>
    <property type="match status" value="1"/>
</dbReference>
<comment type="similarity">
    <text evidence="1">Belongs to the aldo/keto reductase family.</text>
</comment>
<evidence type="ECO:0000256" key="4">
    <source>
        <dbReference type="PIRSR" id="PIRSR000097-1"/>
    </source>
</evidence>
<dbReference type="KEGG" id="knv:Pan216_38390"/>
<dbReference type="EMBL" id="CP036279">
    <property type="protein sequence ID" value="QDU62965.1"/>
    <property type="molecule type" value="Genomic_DNA"/>
</dbReference>
<feature type="site" description="Lowers pKa of active site Tyr" evidence="6">
    <location>
        <position position="80"/>
    </location>
</feature>
<evidence type="ECO:0000259" key="7">
    <source>
        <dbReference type="Pfam" id="PF00248"/>
    </source>
</evidence>
<keyword evidence="2" id="KW-0521">NADP</keyword>
<dbReference type="SUPFAM" id="SSF51430">
    <property type="entry name" value="NAD(P)-linked oxidoreductase"/>
    <property type="match status" value="1"/>
</dbReference>
<dbReference type="InterPro" id="IPR018170">
    <property type="entry name" value="Aldo/ket_reductase_CS"/>
</dbReference>
<feature type="binding site" evidence="5">
    <location>
        <position position="113"/>
    </location>
    <ligand>
        <name>substrate</name>
    </ligand>
</feature>
<name>A0A518B7L8_9BACT</name>
<keyword evidence="3 8" id="KW-0560">Oxidoreductase</keyword>
<gene>
    <name evidence="8" type="primary">yvgN</name>
    <name evidence="8" type="ORF">Pan216_38390</name>
</gene>
<dbReference type="InterPro" id="IPR020471">
    <property type="entry name" value="AKR"/>
</dbReference>
<dbReference type="Proteomes" id="UP000317093">
    <property type="component" value="Chromosome"/>
</dbReference>
<feature type="domain" description="NADP-dependent oxidoreductase" evidence="7">
    <location>
        <begin position="21"/>
        <end position="263"/>
    </location>
</feature>
<dbReference type="Pfam" id="PF00248">
    <property type="entry name" value="Aldo_ket_red"/>
    <property type="match status" value="1"/>
</dbReference>
<keyword evidence="9" id="KW-1185">Reference proteome</keyword>
<dbReference type="PRINTS" id="PR00069">
    <property type="entry name" value="ALDKETRDTASE"/>
</dbReference>
<dbReference type="PROSITE" id="PS00062">
    <property type="entry name" value="ALDOKETO_REDUCTASE_2"/>
    <property type="match status" value="1"/>
</dbReference>
<evidence type="ECO:0000313" key="9">
    <source>
        <dbReference type="Proteomes" id="UP000317093"/>
    </source>
</evidence>
<evidence type="ECO:0000256" key="2">
    <source>
        <dbReference type="ARBA" id="ARBA00022857"/>
    </source>
</evidence>
<dbReference type="InterPro" id="IPR023210">
    <property type="entry name" value="NADP_OxRdtase_dom"/>
</dbReference>
<dbReference type="PIRSF" id="PIRSF000097">
    <property type="entry name" value="AKR"/>
    <property type="match status" value="1"/>
</dbReference>
<evidence type="ECO:0000313" key="8">
    <source>
        <dbReference type="EMBL" id="QDU62965.1"/>
    </source>
</evidence>
<evidence type="ECO:0000256" key="3">
    <source>
        <dbReference type="ARBA" id="ARBA00023002"/>
    </source>
</evidence>
<reference evidence="8 9" key="1">
    <citation type="submission" date="2019-02" db="EMBL/GenBank/DDBJ databases">
        <title>Deep-cultivation of Planctomycetes and their phenomic and genomic characterization uncovers novel biology.</title>
        <authorList>
            <person name="Wiegand S."/>
            <person name="Jogler M."/>
            <person name="Boedeker C."/>
            <person name="Pinto D."/>
            <person name="Vollmers J."/>
            <person name="Rivas-Marin E."/>
            <person name="Kohn T."/>
            <person name="Peeters S.H."/>
            <person name="Heuer A."/>
            <person name="Rast P."/>
            <person name="Oberbeckmann S."/>
            <person name="Bunk B."/>
            <person name="Jeske O."/>
            <person name="Meyerdierks A."/>
            <person name="Storesund J.E."/>
            <person name="Kallscheuer N."/>
            <person name="Luecker S."/>
            <person name="Lage O.M."/>
            <person name="Pohl T."/>
            <person name="Merkel B.J."/>
            <person name="Hornburger P."/>
            <person name="Mueller R.-W."/>
            <person name="Bruemmer F."/>
            <person name="Labrenz M."/>
            <person name="Spormann A.M."/>
            <person name="Op den Camp H."/>
            <person name="Overmann J."/>
            <person name="Amann R."/>
            <person name="Jetten M.S.M."/>
            <person name="Mascher T."/>
            <person name="Medema M.H."/>
            <person name="Devos D.P."/>
            <person name="Kaster A.-K."/>
            <person name="Ovreas L."/>
            <person name="Rohde M."/>
            <person name="Galperin M.Y."/>
            <person name="Jogler C."/>
        </authorList>
    </citation>
    <scope>NUCLEOTIDE SEQUENCE [LARGE SCALE GENOMIC DNA]</scope>
    <source>
        <strain evidence="8 9">Pan216</strain>
    </source>
</reference>
<protein>
    <submittedName>
        <fullName evidence="8">Glyoxal reductase</fullName>
        <ecNumber evidence="8">1.1.1.-</ecNumber>
    </submittedName>
</protein>